<name>A0A8T4ISQ5_9ACTN</name>
<accession>A0A8T4ISQ5</accession>
<feature type="region of interest" description="Disordered" evidence="1">
    <location>
        <begin position="66"/>
        <end position="98"/>
    </location>
</feature>
<feature type="compositionally biased region" description="Acidic residues" evidence="1">
    <location>
        <begin position="75"/>
        <end position="85"/>
    </location>
</feature>
<gene>
    <name evidence="2" type="ORF">KDA82_04820</name>
</gene>
<proteinExistence type="predicted"/>
<protein>
    <submittedName>
        <fullName evidence="2">Uncharacterized protein</fullName>
    </submittedName>
</protein>
<sequence length="98" mass="10753">MTPRPRCEVEGDDHVGPVMRYLPTARYPWHEPVWLCLGHGAYLPLAAIRADVTGETVARAITVFTGAGKRRADDTEPESEPEPDAEPPPPVLSVVRNP</sequence>
<evidence type="ECO:0000313" key="3">
    <source>
        <dbReference type="Proteomes" id="UP000675554"/>
    </source>
</evidence>
<keyword evidence="3" id="KW-1185">Reference proteome</keyword>
<organism evidence="2 3">
    <name type="scientific">Streptomyces daliensis</name>
    <dbReference type="NCBI Taxonomy" id="299421"/>
    <lineage>
        <taxon>Bacteria</taxon>
        <taxon>Bacillati</taxon>
        <taxon>Actinomycetota</taxon>
        <taxon>Actinomycetes</taxon>
        <taxon>Kitasatosporales</taxon>
        <taxon>Streptomycetaceae</taxon>
        <taxon>Streptomyces</taxon>
    </lineage>
</organism>
<reference evidence="2" key="1">
    <citation type="submission" date="2021-04" db="EMBL/GenBank/DDBJ databases">
        <title>Sequencing of actinobacteria type strains.</title>
        <authorList>
            <person name="Nguyen G.-S."/>
            <person name="Wentzel A."/>
        </authorList>
    </citation>
    <scope>NUCLEOTIDE SEQUENCE</scope>
    <source>
        <strain evidence="2">DSM 42095</strain>
    </source>
</reference>
<dbReference type="EMBL" id="JAGSMN010000095">
    <property type="protein sequence ID" value="MBR7672364.1"/>
    <property type="molecule type" value="Genomic_DNA"/>
</dbReference>
<comment type="caution">
    <text evidence="2">The sequence shown here is derived from an EMBL/GenBank/DDBJ whole genome shotgun (WGS) entry which is preliminary data.</text>
</comment>
<dbReference type="AlphaFoldDB" id="A0A8T4ISQ5"/>
<dbReference type="Proteomes" id="UP000675554">
    <property type="component" value="Unassembled WGS sequence"/>
</dbReference>
<evidence type="ECO:0000256" key="1">
    <source>
        <dbReference type="SAM" id="MobiDB-lite"/>
    </source>
</evidence>
<evidence type="ECO:0000313" key="2">
    <source>
        <dbReference type="EMBL" id="MBR7672364.1"/>
    </source>
</evidence>